<dbReference type="EMBL" id="BMXI01000001">
    <property type="protein sequence ID" value="GHC39949.1"/>
    <property type="molecule type" value="Genomic_DNA"/>
</dbReference>
<gene>
    <name evidence="1" type="ORF">GCM10007100_00260</name>
</gene>
<comment type="caution">
    <text evidence="1">The sequence shown here is derived from an EMBL/GenBank/DDBJ whole genome shotgun (WGS) entry which is preliminary data.</text>
</comment>
<evidence type="ECO:0000313" key="2">
    <source>
        <dbReference type="Proteomes" id="UP000644507"/>
    </source>
</evidence>
<accession>A0A918TB77</accession>
<reference evidence="1" key="2">
    <citation type="submission" date="2020-09" db="EMBL/GenBank/DDBJ databases">
        <authorList>
            <person name="Sun Q."/>
            <person name="Kim S."/>
        </authorList>
    </citation>
    <scope>NUCLEOTIDE SEQUENCE</scope>
    <source>
        <strain evidence="1">KCTC 12988</strain>
    </source>
</reference>
<name>A0A918TB77_9BACT</name>
<sequence>MNTPSLSPPILSGVALASLVAAYFLGTAFSNKSPSKAGAPAQEQLSARPTSSLNRSVFRTERNQTIADRVLATIAKLERLRTPAEFRQALGEILSYADKTEKERLVSLLFASWLDRDPEAAFAEARRVEFLRYHAGRTSRSFSQWAETNPIAAASLLEQTLDGRQLTTDPRPPYLDGVDPPEFLLSLVNGLAQTDPRLAADTLAAAQSSPIQVHALEVLMQTWFPADSEEVFAWTSSLSNPEVRSQSLAIVATKAGQLDDPSAGLSWAQNLKDSGEQTLALGNLVSQWSQRYSQDAFNWIAALSDSNLKFQLMPPALRQLTLINPGAAADWLNQYEASPQMDASIAAYVKSIQTVNPEAARGSASAITDPHLREQILQELAQAAP</sequence>
<proteinExistence type="predicted"/>
<dbReference type="AlphaFoldDB" id="A0A918TB77"/>
<dbReference type="Proteomes" id="UP000644507">
    <property type="component" value="Unassembled WGS sequence"/>
</dbReference>
<reference evidence="1" key="1">
    <citation type="journal article" date="2014" name="Int. J. Syst. Evol. Microbiol.">
        <title>Complete genome sequence of Corynebacterium casei LMG S-19264T (=DSM 44701T), isolated from a smear-ripened cheese.</title>
        <authorList>
            <consortium name="US DOE Joint Genome Institute (JGI-PGF)"/>
            <person name="Walter F."/>
            <person name="Albersmeier A."/>
            <person name="Kalinowski J."/>
            <person name="Ruckert C."/>
        </authorList>
    </citation>
    <scope>NUCLEOTIDE SEQUENCE</scope>
    <source>
        <strain evidence="1">KCTC 12988</strain>
    </source>
</reference>
<keyword evidence="2" id="KW-1185">Reference proteome</keyword>
<evidence type="ECO:0000313" key="1">
    <source>
        <dbReference type="EMBL" id="GHC39949.1"/>
    </source>
</evidence>
<protein>
    <submittedName>
        <fullName evidence="1">Uncharacterized protein</fullName>
    </submittedName>
</protein>
<dbReference type="RefSeq" id="WP_189566150.1">
    <property type="nucleotide sequence ID" value="NZ_BMXI01000001.1"/>
</dbReference>
<organism evidence="1 2">
    <name type="scientific">Roseibacillus persicicus</name>
    <dbReference type="NCBI Taxonomy" id="454148"/>
    <lineage>
        <taxon>Bacteria</taxon>
        <taxon>Pseudomonadati</taxon>
        <taxon>Verrucomicrobiota</taxon>
        <taxon>Verrucomicrobiia</taxon>
        <taxon>Verrucomicrobiales</taxon>
        <taxon>Verrucomicrobiaceae</taxon>
        <taxon>Roseibacillus</taxon>
    </lineage>
</organism>